<keyword evidence="2" id="KW-0255">Endonuclease</keyword>
<dbReference type="Gene3D" id="3.60.10.10">
    <property type="entry name" value="Endonuclease/exonuclease/phosphatase"/>
    <property type="match status" value="1"/>
</dbReference>
<comment type="caution">
    <text evidence="2">The sequence shown here is derived from an EMBL/GenBank/DDBJ whole genome shotgun (WGS) entry which is preliminary data.</text>
</comment>
<dbReference type="GO" id="GO:0004519">
    <property type="term" value="F:endonuclease activity"/>
    <property type="evidence" value="ECO:0007669"/>
    <property type="project" value="UniProtKB-KW"/>
</dbReference>
<evidence type="ECO:0000313" key="3">
    <source>
        <dbReference type="Proteomes" id="UP001465153"/>
    </source>
</evidence>
<dbReference type="Proteomes" id="UP001465153">
    <property type="component" value="Unassembled WGS sequence"/>
</dbReference>
<feature type="domain" description="Endonuclease/exonuclease/phosphatase" evidence="1">
    <location>
        <begin position="13"/>
        <end position="365"/>
    </location>
</feature>
<dbReference type="InterPro" id="IPR036691">
    <property type="entry name" value="Endo/exonu/phosph_ase_sf"/>
</dbReference>
<keyword evidence="3" id="KW-1185">Reference proteome</keyword>
<dbReference type="RefSeq" id="WP_353302760.1">
    <property type="nucleotide sequence ID" value="NZ_BAABWN010000005.1"/>
</dbReference>
<proteinExistence type="predicted"/>
<keyword evidence="2" id="KW-0540">Nuclease</keyword>
<evidence type="ECO:0000313" key="2">
    <source>
        <dbReference type="EMBL" id="GAA6168101.1"/>
    </source>
</evidence>
<keyword evidence="2" id="KW-0378">Hydrolase</keyword>
<dbReference type="InterPro" id="IPR005135">
    <property type="entry name" value="Endo/exonuclease/phosphatase"/>
</dbReference>
<accession>A0ABQ0A8X9</accession>
<dbReference type="EMBL" id="BAABWN010000005">
    <property type="protein sequence ID" value="GAA6168101.1"/>
    <property type="molecule type" value="Genomic_DNA"/>
</dbReference>
<dbReference type="Pfam" id="PF03372">
    <property type="entry name" value="Exo_endo_phos"/>
    <property type="match status" value="1"/>
</dbReference>
<reference evidence="2 3" key="1">
    <citation type="submission" date="2024-04" db="EMBL/GenBank/DDBJ databases">
        <title>Draft genome sequence of Sessilibacter corallicola NBRC 116591.</title>
        <authorList>
            <person name="Miyakawa T."/>
            <person name="Kusuya Y."/>
            <person name="Miura T."/>
        </authorList>
    </citation>
    <scope>NUCLEOTIDE SEQUENCE [LARGE SCALE GENOMIC DNA]</scope>
    <source>
        <strain evidence="2 3">KU-00831-HH</strain>
    </source>
</reference>
<dbReference type="SUPFAM" id="SSF56219">
    <property type="entry name" value="DNase I-like"/>
    <property type="match status" value="1"/>
</dbReference>
<gene>
    <name evidence="2" type="ORF">NBRC116591_19120</name>
</gene>
<sequence>MSEENDSRQIRVATFNVSMEATNYRSDGDEKLNEKALQEQLSSGNNSQIKNIAEIIQRVRPDIILLNEFDYIENTDIGISAFIKNYLNKSQKPDTKSIDYPYVFLAPVNTGEPSPFDFNRDGVANGKGGDAWGYGNYPGQYGMVVLSQFPIDEKKVRTFKHFKWKDMPGALQPKIPESGEHWYSEAQWQAFRLSSKSMWDVPIIWKGEPLHLLAQHPTPPVFDGPENRNGFRNHDEIRLLADYLSGESYIYDDQQSNEPFSGKRFVIAGDLNASVHSKETVPGTMELLFEHSLIDAQFIPTSSGGARNDPSDPLAKQHTAFWKSRADYVLPSKQGLVVVGGGVFWPQPQHRLFRLVKDRKASSDHRLVYLDLVWQQL</sequence>
<protein>
    <submittedName>
        <fullName evidence="2">Endonuclease/exonuclease/phosphatase family protein</fullName>
    </submittedName>
</protein>
<organism evidence="2 3">
    <name type="scientific">Sessilibacter corallicola</name>
    <dbReference type="NCBI Taxonomy" id="2904075"/>
    <lineage>
        <taxon>Bacteria</taxon>
        <taxon>Pseudomonadati</taxon>
        <taxon>Pseudomonadota</taxon>
        <taxon>Gammaproteobacteria</taxon>
        <taxon>Cellvibrionales</taxon>
        <taxon>Cellvibrionaceae</taxon>
        <taxon>Sessilibacter</taxon>
    </lineage>
</organism>
<evidence type="ECO:0000259" key="1">
    <source>
        <dbReference type="Pfam" id="PF03372"/>
    </source>
</evidence>
<name>A0ABQ0A8X9_9GAMM</name>